<name>A0A238BU66_9BILA</name>
<accession>A0A238BU66</accession>
<dbReference type="EMBL" id="KZ270001">
    <property type="protein sequence ID" value="OZC08877.1"/>
    <property type="molecule type" value="Genomic_DNA"/>
</dbReference>
<dbReference type="Proteomes" id="UP000242913">
    <property type="component" value="Unassembled WGS sequence"/>
</dbReference>
<evidence type="ECO:0000313" key="2">
    <source>
        <dbReference type="Proteomes" id="UP000242913"/>
    </source>
</evidence>
<proteinExistence type="predicted"/>
<dbReference type="OrthoDB" id="5834437at2759"/>
<protein>
    <submittedName>
        <fullName evidence="1">Uncharacterized protein</fullName>
    </submittedName>
</protein>
<evidence type="ECO:0000313" key="1">
    <source>
        <dbReference type="EMBL" id="OZC08877.1"/>
    </source>
</evidence>
<dbReference type="AlphaFoldDB" id="A0A238BU66"/>
<reference evidence="1 2" key="1">
    <citation type="submission" date="2015-12" db="EMBL/GenBank/DDBJ databases">
        <title>Draft genome of the nematode, Onchocerca flexuosa.</title>
        <authorList>
            <person name="Mitreva M."/>
        </authorList>
    </citation>
    <scope>NUCLEOTIDE SEQUENCE [LARGE SCALE GENOMIC DNA]</scope>
    <source>
        <strain evidence="1">Red Deer</strain>
    </source>
</reference>
<organism evidence="1 2">
    <name type="scientific">Onchocerca flexuosa</name>
    <dbReference type="NCBI Taxonomy" id="387005"/>
    <lineage>
        <taxon>Eukaryota</taxon>
        <taxon>Metazoa</taxon>
        <taxon>Ecdysozoa</taxon>
        <taxon>Nematoda</taxon>
        <taxon>Chromadorea</taxon>
        <taxon>Rhabditida</taxon>
        <taxon>Spirurina</taxon>
        <taxon>Spiruromorpha</taxon>
        <taxon>Filarioidea</taxon>
        <taxon>Onchocercidae</taxon>
        <taxon>Onchocerca</taxon>
    </lineage>
</organism>
<sequence length="86" mass="9959">MFTYTLIIQEASEKVEIVKLCPSDGESFITAWQLICVIKKKPSPPSRGKQKQKREDTHQPLSMIEMMHYCCNTGANFRIYCHTVIH</sequence>
<gene>
    <name evidence="1" type="ORF">X798_04109</name>
</gene>
<keyword evidence="2" id="KW-1185">Reference proteome</keyword>